<evidence type="ECO:0000313" key="1">
    <source>
        <dbReference type="EMBL" id="CAD5974095.1"/>
    </source>
</evidence>
<name>A0A9W4GA53_9CYAN</name>
<keyword evidence="2" id="KW-1185">Reference proteome</keyword>
<dbReference type="RefSeq" id="WP_254174488.1">
    <property type="nucleotide sequence ID" value="NZ_LR882967.1"/>
</dbReference>
<dbReference type="AlphaFoldDB" id="A0A9W4GA53"/>
<sequence length="66" mass="7653">MSNLQEIERAVSQLTKEELAAFRVWFAKFDAEIWDQQFEQDVTAGRLDGLAKQALQHLREGRCTDL</sequence>
<proteinExistence type="predicted"/>
<dbReference type="EMBL" id="LR882967">
    <property type="protein sequence ID" value="CAD5974095.1"/>
    <property type="molecule type" value="Genomic_DNA"/>
</dbReference>
<organism evidence="1 2">
    <name type="scientific">Planktothrix pseudagardhii</name>
    <dbReference type="NCBI Taxonomy" id="132604"/>
    <lineage>
        <taxon>Bacteria</taxon>
        <taxon>Bacillati</taxon>
        <taxon>Cyanobacteriota</taxon>
        <taxon>Cyanophyceae</taxon>
        <taxon>Oscillatoriophycideae</taxon>
        <taxon>Oscillatoriales</taxon>
        <taxon>Microcoleaceae</taxon>
        <taxon>Planktothrix</taxon>
    </lineage>
</organism>
<dbReference type="KEGG" id="ppsu:NO713_04035"/>
<dbReference type="Proteomes" id="UP001153719">
    <property type="component" value="Chromosome"/>
</dbReference>
<reference evidence="1" key="1">
    <citation type="submission" date="2020-09" db="EMBL/GenBank/DDBJ databases">
        <authorList>
            <person name="Blom J."/>
        </authorList>
    </citation>
    <scope>NUCLEOTIDE SEQUENCE</scope>
    <source>
        <strain evidence="1">No.713</strain>
    </source>
</reference>
<evidence type="ECO:0000313" key="2">
    <source>
        <dbReference type="Proteomes" id="UP001153719"/>
    </source>
</evidence>
<gene>
    <name evidence="1" type="ORF">NO713_04035</name>
</gene>
<accession>A0A9W4GA53</accession>
<protein>
    <submittedName>
        <fullName evidence="1">Uncharacterized protein</fullName>
    </submittedName>
</protein>